<evidence type="ECO:0000313" key="16">
    <source>
        <dbReference type="EMBL" id="GAB33245.1"/>
    </source>
</evidence>
<proteinExistence type="inferred from homology"/>
<feature type="domain" description="Arabinosyltransferase C-terminal" evidence="14">
    <location>
        <begin position="722"/>
        <end position="1103"/>
    </location>
</feature>
<feature type="domain" description="Arabinofuranosyltransferase central" evidence="13">
    <location>
        <begin position="220"/>
        <end position="680"/>
    </location>
</feature>
<dbReference type="InterPro" id="IPR007680">
    <property type="entry name" value="Arabino_trans_central"/>
</dbReference>
<evidence type="ECO:0000313" key="17">
    <source>
        <dbReference type="Proteomes" id="UP000005038"/>
    </source>
</evidence>
<dbReference type="STRING" id="1108044.GOOTI_056_00020"/>
<dbReference type="Gene3D" id="2.60.120.610">
    <property type="entry name" value="arabinofuranosyltransferase like domain"/>
    <property type="match status" value="1"/>
</dbReference>
<feature type="transmembrane region" description="Helical" evidence="12">
    <location>
        <begin position="657"/>
        <end position="679"/>
    </location>
</feature>
<feature type="transmembrane region" description="Helical" evidence="12">
    <location>
        <begin position="226"/>
        <end position="246"/>
    </location>
</feature>
<evidence type="ECO:0000256" key="2">
    <source>
        <dbReference type="ARBA" id="ARBA00004651"/>
    </source>
</evidence>
<evidence type="ECO:0000259" key="13">
    <source>
        <dbReference type="Pfam" id="PF04602"/>
    </source>
</evidence>
<feature type="transmembrane region" description="Helical" evidence="12">
    <location>
        <begin position="339"/>
        <end position="361"/>
    </location>
</feature>
<feature type="transmembrane region" description="Helical" evidence="12">
    <location>
        <begin position="585"/>
        <end position="606"/>
    </location>
</feature>
<keyword evidence="17" id="KW-1185">Reference proteome</keyword>
<evidence type="ECO:0000256" key="4">
    <source>
        <dbReference type="ARBA" id="ARBA00022475"/>
    </source>
</evidence>
<organism evidence="16 17">
    <name type="scientific">Gordonia otitidis (strain DSM 44809 / CCUG 52243 / JCM 12355 / NBRC 100426 / IFM 10032)</name>
    <dbReference type="NCBI Taxonomy" id="1108044"/>
    <lineage>
        <taxon>Bacteria</taxon>
        <taxon>Bacillati</taxon>
        <taxon>Actinomycetota</taxon>
        <taxon>Actinomycetes</taxon>
        <taxon>Mycobacteriales</taxon>
        <taxon>Gordoniaceae</taxon>
        <taxon>Gordonia</taxon>
    </lineage>
</organism>
<evidence type="ECO:0000259" key="14">
    <source>
        <dbReference type="Pfam" id="PF14896"/>
    </source>
</evidence>
<evidence type="ECO:0000256" key="10">
    <source>
        <dbReference type="ARBA" id="ARBA00023316"/>
    </source>
</evidence>
<comment type="caution">
    <text evidence="16">The sequence shown here is derived from an EMBL/GenBank/DDBJ whole genome shotgun (WGS) entry which is preliminary data.</text>
</comment>
<accession>H5TID7</accession>
<evidence type="ECO:0000256" key="12">
    <source>
        <dbReference type="SAM" id="Phobius"/>
    </source>
</evidence>
<dbReference type="Pfam" id="PF17689">
    <property type="entry name" value="Arabino_trans_N"/>
    <property type="match status" value="1"/>
</dbReference>
<dbReference type="Gene3D" id="2.60.120.940">
    <property type="entry name" value="EmbC, C-terminal domain, subdomain 2"/>
    <property type="match status" value="1"/>
</dbReference>
<evidence type="ECO:0000256" key="7">
    <source>
        <dbReference type="ARBA" id="ARBA00022692"/>
    </source>
</evidence>
<comment type="similarity">
    <text evidence="3">Belongs to the emb family.</text>
</comment>
<dbReference type="InterPro" id="IPR027451">
    <property type="entry name" value="EmbABC_dom1"/>
</dbReference>
<keyword evidence="10" id="KW-0961">Cell wall biogenesis/degradation</keyword>
<dbReference type="InterPro" id="IPR040920">
    <property type="entry name" value="Arabino_trans_N"/>
</dbReference>
<comment type="function">
    <text evidence="1">Arabinosyl transferase responsible for the polymerization of arabinose into the arabinan of arabinogalactan.</text>
</comment>
<dbReference type="GO" id="GO:0071766">
    <property type="term" value="P:Actinobacterium-type cell wall biogenesis"/>
    <property type="evidence" value="ECO:0007669"/>
    <property type="project" value="InterPro"/>
</dbReference>
<evidence type="ECO:0000256" key="3">
    <source>
        <dbReference type="ARBA" id="ARBA00008195"/>
    </source>
</evidence>
<keyword evidence="8 12" id="KW-1133">Transmembrane helix</keyword>
<keyword evidence="6" id="KW-0808">Transferase</keyword>
<evidence type="ECO:0000256" key="11">
    <source>
        <dbReference type="SAM" id="MobiDB-lite"/>
    </source>
</evidence>
<dbReference type="Gene3D" id="3.40.190.160">
    <property type="match status" value="1"/>
</dbReference>
<feature type="transmembrane region" description="Helical" evidence="12">
    <location>
        <begin position="373"/>
        <end position="394"/>
    </location>
</feature>
<feature type="transmembrane region" description="Helical" evidence="12">
    <location>
        <begin position="700"/>
        <end position="725"/>
    </location>
</feature>
<evidence type="ECO:0000256" key="6">
    <source>
        <dbReference type="ARBA" id="ARBA00022679"/>
    </source>
</evidence>
<dbReference type="EMBL" id="BAFB01000056">
    <property type="protein sequence ID" value="GAB33245.1"/>
    <property type="molecule type" value="Genomic_DNA"/>
</dbReference>
<evidence type="ECO:0000256" key="1">
    <source>
        <dbReference type="ARBA" id="ARBA00003001"/>
    </source>
</evidence>
<dbReference type="GO" id="GO:0005886">
    <property type="term" value="C:plasma membrane"/>
    <property type="evidence" value="ECO:0007669"/>
    <property type="project" value="UniProtKB-SubCell"/>
</dbReference>
<keyword evidence="7 12" id="KW-0812">Transmembrane</keyword>
<dbReference type="InterPro" id="IPR042486">
    <property type="entry name" value="Arabino_trans_C_2"/>
</dbReference>
<dbReference type="Pfam" id="PF04602">
    <property type="entry name" value="Arabinose_trans"/>
    <property type="match status" value="1"/>
</dbReference>
<feature type="domain" description="Arabinosyltransferas concanavalin like" evidence="15">
    <location>
        <begin position="57"/>
        <end position="216"/>
    </location>
</feature>
<protein>
    <submittedName>
        <fullName evidence="16">Arabinosyltransferase</fullName>
    </submittedName>
</protein>
<evidence type="ECO:0000256" key="8">
    <source>
        <dbReference type="ARBA" id="ARBA00022989"/>
    </source>
</evidence>
<gene>
    <name evidence="16" type="ORF">GOOTI_056_00020</name>
</gene>
<evidence type="ECO:0000256" key="9">
    <source>
        <dbReference type="ARBA" id="ARBA00023136"/>
    </source>
</evidence>
<keyword evidence="4" id="KW-1003">Cell membrane</keyword>
<sequence length="1110" mass="117817">MTESPEKTTAQLPTRRSDDPSSRAQMLSPRTTAIAAVVAGVIAIVAAVLTPFLPVTTTTATVTWPQGQTLGADNADITSPLVAQMAQDLDITIPCTLLRAAPTDASSTVLTTMPPAAKNQRASALNVTADANTVTVTMRGDTVASAPRADVASARCTELHIFSSAAGSGARFVGLGPVQMAPEADRPQVAGVFTDVAASTITSTPGLSVRIVVDDRFDSSPSVIKWLVMIIGVLAAIVALAALALLDRIHGYHRRIGRVRWLALLRPRVTDIAVTAILVIWHFLGAGSSDDGYILNMGRNAEHAGYLANYYRYYGIPEAPFDWYYDFLAHWSSVSATGVWMRIPSLVIGLVSWFILSRVLLPRLGRAVRTSQWAMVTAAAVFLAFWLPMCSGLRSEGVVVLGSLLTWWGVEQAIATRRMLPAAGAAFAAALTLATAPTGVIAIALLITGARPMLKILVRRRRESGLASLLLPLLAAPAIVLIIVFRDQTLASVFEAIRVRYTVGPTLEWYQELLRYYFLAVNTRDGSLVRRVPVLLLLVSLFVVLVIMLRRKQIRGVDGGPVWRITGAVLITIGLLSLTPTKWTIQFGVFAGLAAALAAVACVAIGQVAQRNTRNLSILIAGLLVACAAAAAGYNAWPWAYDFGISWFDKAPVVAGLQVSSLLLGLAVVALVIAIWQHLRLDYVADTGLHHDAGKPPKRWRIGVASSPIAVIAVIILLAELAVFAKAAVARADTYSVLKGNVHAVTGGCGMADYVLVEPDSNKGSLTPVDGVSASKALEGTARGFSPQRVADDLTPEADSIKPGTQNTSADLSKTFVIAGGAPGTTGGRGPEGVNGSTAALPFGLDPATTPVMGSYGTADGQASLTTDWYRLPARDSAPLIVITAAGALASTDPDGVTTYGQSLQVEFGVDRGGQFEQVGASVQPIDADRKANRPWRNLRIPMSSVPAQATAMRIVATDNNLDPDQWLAVTPPRAPELKTLQEVVGSSDPTLVDFAVGAAFPCQHPMDASNGINQIPKWRILPELSVANSQSKTWMATVNGGLLTTAEALTTPSTMSTYLKNDWYRDWGSLQQLSPLVPDAEPAAVRTGTSTRWGWDRPGAMQVVPQDDE</sequence>
<evidence type="ECO:0000259" key="15">
    <source>
        <dbReference type="Pfam" id="PF17689"/>
    </source>
</evidence>
<feature type="transmembrane region" description="Helical" evidence="12">
    <location>
        <begin position="425"/>
        <end position="446"/>
    </location>
</feature>
<feature type="region of interest" description="Disordered" evidence="11">
    <location>
        <begin position="1"/>
        <end position="26"/>
    </location>
</feature>
<comment type="subcellular location">
    <subcellularLocation>
        <location evidence="2">Cell membrane</location>
        <topology evidence="2">Multi-pass membrane protein</topology>
    </subcellularLocation>
</comment>
<dbReference type="GO" id="GO:0071555">
    <property type="term" value="P:cell wall organization"/>
    <property type="evidence" value="ECO:0007669"/>
    <property type="project" value="UniProtKB-KW"/>
</dbReference>
<dbReference type="Pfam" id="PF14896">
    <property type="entry name" value="Arabino_trans_C"/>
    <property type="match status" value="1"/>
</dbReference>
<evidence type="ECO:0000256" key="5">
    <source>
        <dbReference type="ARBA" id="ARBA00022676"/>
    </source>
</evidence>
<feature type="transmembrane region" description="Helical" evidence="12">
    <location>
        <begin position="561"/>
        <end position="579"/>
    </location>
</feature>
<name>H5TID7_GORO1</name>
<dbReference type="OrthoDB" id="3584570at2"/>
<dbReference type="Proteomes" id="UP000005038">
    <property type="component" value="Unassembled WGS sequence"/>
</dbReference>
<feature type="transmembrane region" description="Helical" evidence="12">
    <location>
        <begin position="532"/>
        <end position="549"/>
    </location>
</feature>
<keyword evidence="5" id="KW-0328">Glycosyltransferase</keyword>
<feature type="transmembrane region" description="Helical" evidence="12">
    <location>
        <begin position="33"/>
        <end position="53"/>
    </location>
</feature>
<dbReference type="AlphaFoldDB" id="H5TID7"/>
<feature type="transmembrane region" description="Helical" evidence="12">
    <location>
        <begin position="466"/>
        <end position="485"/>
    </location>
</feature>
<keyword evidence="9 12" id="KW-0472">Membrane</keyword>
<feature type="transmembrane region" description="Helical" evidence="12">
    <location>
        <begin position="618"/>
        <end position="637"/>
    </location>
</feature>
<dbReference type="GO" id="GO:0052636">
    <property type="term" value="F:arabinosyltransferase activity"/>
    <property type="evidence" value="ECO:0007669"/>
    <property type="project" value="InterPro"/>
</dbReference>
<dbReference type="RefSeq" id="WP_007237503.1">
    <property type="nucleotide sequence ID" value="NZ_BAFB01000056.1"/>
</dbReference>
<dbReference type="InterPro" id="IPR032731">
    <property type="entry name" value="Arabino_trans_C"/>
</dbReference>
<reference evidence="16" key="1">
    <citation type="submission" date="2012-02" db="EMBL/GenBank/DDBJ databases">
        <title>Whole genome shotgun sequence of Gordonia otitidis NBRC 100426.</title>
        <authorList>
            <person name="Yoshida I."/>
            <person name="Hosoyama A."/>
            <person name="Tsuchikane K."/>
            <person name="Katsumata H."/>
            <person name="Yamazaki S."/>
            <person name="Fujita N."/>
        </authorList>
    </citation>
    <scope>NUCLEOTIDE SEQUENCE [LARGE SCALE GENOMIC DNA]</scope>
    <source>
        <strain evidence="16">NBRC 100426</strain>
    </source>
</reference>
<feature type="transmembrane region" description="Helical" evidence="12">
    <location>
        <begin position="267"/>
        <end position="284"/>
    </location>
</feature>